<name>A0AAW2AKR0_CULAL</name>
<dbReference type="EMBL" id="JAWDJR010000006">
    <property type="protein sequence ID" value="KAK9973648.1"/>
    <property type="molecule type" value="Genomic_DNA"/>
</dbReference>
<accession>A0AAW2AKR0</accession>
<feature type="non-terminal residue" evidence="1">
    <location>
        <position position="1"/>
    </location>
</feature>
<evidence type="ECO:0000313" key="2">
    <source>
        <dbReference type="Proteomes" id="UP001479290"/>
    </source>
</evidence>
<proteinExistence type="predicted"/>
<gene>
    <name evidence="1" type="ORF">ABG768_024364</name>
</gene>
<dbReference type="Proteomes" id="UP001479290">
    <property type="component" value="Unassembled WGS sequence"/>
</dbReference>
<organism evidence="1 2">
    <name type="scientific">Culter alburnus</name>
    <name type="common">Topmouth culter</name>
    <dbReference type="NCBI Taxonomy" id="194366"/>
    <lineage>
        <taxon>Eukaryota</taxon>
        <taxon>Metazoa</taxon>
        <taxon>Chordata</taxon>
        <taxon>Craniata</taxon>
        <taxon>Vertebrata</taxon>
        <taxon>Euteleostomi</taxon>
        <taxon>Actinopterygii</taxon>
        <taxon>Neopterygii</taxon>
        <taxon>Teleostei</taxon>
        <taxon>Ostariophysi</taxon>
        <taxon>Cypriniformes</taxon>
        <taxon>Xenocyprididae</taxon>
        <taxon>Xenocypridinae</taxon>
        <taxon>Culter</taxon>
    </lineage>
</organism>
<dbReference type="AlphaFoldDB" id="A0AAW2AKR0"/>
<sequence>FVLHIIGDRDFPVLWCGRPRRACSSRPLGPSKVRPLETTAPTLVVPVTASVSLQFPGCLAATGLYEGGYYNAS</sequence>
<reference evidence="1 2" key="1">
    <citation type="submission" date="2024-05" db="EMBL/GenBank/DDBJ databases">
        <title>A high-quality chromosomal-level genome assembly of Topmouth culter (Culter alburnus).</title>
        <authorList>
            <person name="Zhao H."/>
        </authorList>
    </citation>
    <scope>NUCLEOTIDE SEQUENCE [LARGE SCALE GENOMIC DNA]</scope>
    <source>
        <strain evidence="1">CATC2023</strain>
        <tissue evidence="1">Muscle</tissue>
    </source>
</reference>
<keyword evidence="2" id="KW-1185">Reference proteome</keyword>
<evidence type="ECO:0000313" key="1">
    <source>
        <dbReference type="EMBL" id="KAK9973648.1"/>
    </source>
</evidence>
<protein>
    <submittedName>
        <fullName evidence="1">Uncharacterized protein</fullName>
    </submittedName>
</protein>
<comment type="caution">
    <text evidence="1">The sequence shown here is derived from an EMBL/GenBank/DDBJ whole genome shotgun (WGS) entry which is preliminary data.</text>
</comment>